<protein>
    <submittedName>
        <fullName evidence="2">Uncharacterized protein</fullName>
    </submittedName>
</protein>
<evidence type="ECO:0000256" key="1">
    <source>
        <dbReference type="SAM" id="MobiDB-lite"/>
    </source>
</evidence>
<feature type="region of interest" description="Disordered" evidence="1">
    <location>
        <begin position="1"/>
        <end position="29"/>
    </location>
</feature>
<sequence>MDTDPSSLPSNLEDLDPVISQTSEPEPATADAFPTVEVPLSDLWNAISNSHYYCVCEPVDLFQELQDVLASGDMPFYTPASCSIPAHNNLGIDDGSDLDFGIELPSEEEPAPGSMHVNFQHFLTELLFSSPRLPFSKPQKRAILSWAKELGAQDIPSLYSLNRCHEEIKNLVGNPTRKVISASGNIFYINDIANSIAKDYANPLTRFAMQDFPEDGGEGMSQVFNGGKLLHELPSPPAIRVDGTVYFVDELLQECSGDYFFPEHFFLAAPEAIAGSATGFLPTKAVYALGWAATRTEAGFIINDEREIIPTASFQRSFEEISRCPSELACGLTESSKKSGSLCPNVWHRKSGGRMAYNVPLIIFMDDISGNILKQWNKHHVIYVMNANLPREMLEQEFYVHFMMSSPHAAPMELMHAMKESIS</sequence>
<dbReference type="AlphaFoldDB" id="A0A0C3MYU8"/>
<accession>A0A0C3MYU8</accession>
<name>A0A0C3MYU8_PISTI</name>
<evidence type="ECO:0000313" key="2">
    <source>
        <dbReference type="EMBL" id="KIN94074.1"/>
    </source>
</evidence>
<dbReference type="Proteomes" id="UP000054217">
    <property type="component" value="Unassembled WGS sequence"/>
</dbReference>
<feature type="compositionally biased region" description="Polar residues" evidence="1">
    <location>
        <begin position="1"/>
        <end position="10"/>
    </location>
</feature>
<dbReference type="EMBL" id="KN832115">
    <property type="protein sequence ID" value="KIN94074.1"/>
    <property type="molecule type" value="Genomic_DNA"/>
</dbReference>
<dbReference type="HOGENOM" id="CLU_066041_0_0_1"/>
<dbReference type="STRING" id="870435.A0A0C3MYU8"/>
<dbReference type="OrthoDB" id="2689033at2759"/>
<dbReference type="InParanoid" id="A0A0C3MYU8"/>
<evidence type="ECO:0000313" key="3">
    <source>
        <dbReference type="Proteomes" id="UP000054217"/>
    </source>
</evidence>
<reference evidence="3" key="2">
    <citation type="submission" date="2015-01" db="EMBL/GenBank/DDBJ databases">
        <title>Evolutionary Origins and Diversification of the Mycorrhizal Mutualists.</title>
        <authorList>
            <consortium name="DOE Joint Genome Institute"/>
            <consortium name="Mycorrhizal Genomics Consortium"/>
            <person name="Kohler A."/>
            <person name="Kuo A."/>
            <person name="Nagy L.G."/>
            <person name="Floudas D."/>
            <person name="Copeland A."/>
            <person name="Barry K.W."/>
            <person name="Cichocki N."/>
            <person name="Veneault-Fourrey C."/>
            <person name="LaButti K."/>
            <person name="Lindquist E.A."/>
            <person name="Lipzen A."/>
            <person name="Lundell T."/>
            <person name="Morin E."/>
            <person name="Murat C."/>
            <person name="Riley R."/>
            <person name="Ohm R."/>
            <person name="Sun H."/>
            <person name="Tunlid A."/>
            <person name="Henrissat B."/>
            <person name="Grigoriev I.V."/>
            <person name="Hibbett D.S."/>
            <person name="Martin F."/>
        </authorList>
    </citation>
    <scope>NUCLEOTIDE SEQUENCE [LARGE SCALE GENOMIC DNA]</scope>
    <source>
        <strain evidence="3">Marx 270</strain>
    </source>
</reference>
<organism evidence="2 3">
    <name type="scientific">Pisolithus tinctorius Marx 270</name>
    <dbReference type="NCBI Taxonomy" id="870435"/>
    <lineage>
        <taxon>Eukaryota</taxon>
        <taxon>Fungi</taxon>
        <taxon>Dikarya</taxon>
        <taxon>Basidiomycota</taxon>
        <taxon>Agaricomycotina</taxon>
        <taxon>Agaricomycetes</taxon>
        <taxon>Agaricomycetidae</taxon>
        <taxon>Boletales</taxon>
        <taxon>Sclerodermatineae</taxon>
        <taxon>Pisolithaceae</taxon>
        <taxon>Pisolithus</taxon>
    </lineage>
</organism>
<reference evidence="2 3" key="1">
    <citation type="submission" date="2014-04" db="EMBL/GenBank/DDBJ databases">
        <authorList>
            <consortium name="DOE Joint Genome Institute"/>
            <person name="Kuo A."/>
            <person name="Kohler A."/>
            <person name="Costa M.D."/>
            <person name="Nagy L.G."/>
            <person name="Floudas D."/>
            <person name="Copeland A."/>
            <person name="Barry K.W."/>
            <person name="Cichocki N."/>
            <person name="Veneault-Fourrey C."/>
            <person name="LaButti K."/>
            <person name="Lindquist E.A."/>
            <person name="Lipzen A."/>
            <person name="Lundell T."/>
            <person name="Morin E."/>
            <person name="Murat C."/>
            <person name="Sun H."/>
            <person name="Tunlid A."/>
            <person name="Henrissat B."/>
            <person name="Grigoriev I.V."/>
            <person name="Hibbett D.S."/>
            <person name="Martin F."/>
            <person name="Nordberg H.P."/>
            <person name="Cantor M.N."/>
            <person name="Hua S.X."/>
        </authorList>
    </citation>
    <scope>NUCLEOTIDE SEQUENCE [LARGE SCALE GENOMIC DNA]</scope>
    <source>
        <strain evidence="2 3">Marx 270</strain>
    </source>
</reference>
<keyword evidence="3" id="KW-1185">Reference proteome</keyword>
<proteinExistence type="predicted"/>
<gene>
    <name evidence="2" type="ORF">M404DRAFT_169267</name>
</gene>